<accession>A0A9D2L3V6</accession>
<comment type="caution">
    <text evidence="6">The sequence shown here is derived from an EMBL/GenBank/DDBJ whole genome shotgun (WGS) entry which is preliminary data.</text>
</comment>
<reference evidence="6" key="2">
    <citation type="submission" date="2021-04" db="EMBL/GenBank/DDBJ databases">
        <authorList>
            <person name="Gilroy R."/>
        </authorList>
    </citation>
    <scope>NUCLEOTIDE SEQUENCE</scope>
    <source>
        <strain evidence="6">CHK169-11906</strain>
    </source>
</reference>
<protein>
    <recommendedName>
        <fullName evidence="4">Cys-tRNA(Pro)/Cys-tRNA(Cys) deacylase</fullName>
        <ecNumber evidence="4">4.2.-.-</ecNumber>
    </recommendedName>
</protein>
<dbReference type="InterPro" id="IPR007214">
    <property type="entry name" value="YbaK/aa-tRNA-synth-assoc-dom"/>
</dbReference>
<keyword evidence="3 4" id="KW-0456">Lyase</keyword>
<dbReference type="InterPro" id="IPR036754">
    <property type="entry name" value="YbaK/aa-tRNA-synt-asso_dom_sf"/>
</dbReference>
<dbReference type="EMBL" id="DWYR01000009">
    <property type="protein sequence ID" value="HJA98544.1"/>
    <property type="molecule type" value="Genomic_DNA"/>
</dbReference>
<dbReference type="GO" id="GO:0002161">
    <property type="term" value="F:aminoacyl-tRNA deacylase activity"/>
    <property type="evidence" value="ECO:0007669"/>
    <property type="project" value="InterPro"/>
</dbReference>
<comment type="similarity">
    <text evidence="1 4">Belongs to the prolyl-tRNA editing family. YbaK/EbsC subfamily.</text>
</comment>
<dbReference type="SUPFAM" id="SSF55826">
    <property type="entry name" value="YbaK/ProRS associated domain"/>
    <property type="match status" value="1"/>
</dbReference>
<evidence type="ECO:0000313" key="7">
    <source>
        <dbReference type="Proteomes" id="UP000824259"/>
    </source>
</evidence>
<proteinExistence type="inferred from homology"/>
<dbReference type="AlphaFoldDB" id="A0A9D2L3V6"/>
<dbReference type="PANTHER" id="PTHR30411:SF0">
    <property type="entry name" value="CYS-TRNA(PRO)_CYS-TRNA(CYS) DEACYLASE YBAK"/>
    <property type="match status" value="1"/>
</dbReference>
<dbReference type="GO" id="GO:0016829">
    <property type="term" value="F:lyase activity"/>
    <property type="evidence" value="ECO:0007669"/>
    <property type="project" value="UniProtKB-KW"/>
</dbReference>
<dbReference type="Proteomes" id="UP000824259">
    <property type="component" value="Unassembled WGS sequence"/>
</dbReference>
<keyword evidence="2 4" id="KW-0648">Protein biosynthesis</keyword>
<evidence type="ECO:0000256" key="1">
    <source>
        <dbReference type="ARBA" id="ARBA00009798"/>
    </source>
</evidence>
<dbReference type="NCBIfam" id="TIGR00011">
    <property type="entry name" value="YbaK_EbsC"/>
    <property type="match status" value="1"/>
</dbReference>
<dbReference type="InterPro" id="IPR004369">
    <property type="entry name" value="Prolyl-tRNA_editing_YbaK/EbsC"/>
</dbReference>
<name>A0A9D2L3V6_9BACT</name>
<reference evidence="6" key="1">
    <citation type="journal article" date="2021" name="PeerJ">
        <title>Extensive microbial diversity within the chicken gut microbiome revealed by metagenomics and culture.</title>
        <authorList>
            <person name="Gilroy R."/>
            <person name="Ravi A."/>
            <person name="Getino M."/>
            <person name="Pursley I."/>
            <person name="Horton D.L."/>
            <person name="Alikhan N.F."/>
            <person name="Baker D."/>
            <person name="Gharbi K."/>
            <person name="Hall N."/>
            <person name="Watson M."/>
            <person name="Adriaenssens E.M."/>
            <person name="Foster-Nyarko E."/>
            <person name="Jarju S."/>
            <person name="Secka A."/>
            <person name="Antonio M."/>
            <person name="Oren A."/>
            <person name="Chaudhuri R.R."/>
            <person name="La Ragione R."/>
            <person name="Hildebrand F."/>
            <person name="Pallen M.J."/>
        </authorList>
    </citation>
    <scope>NUCLEOTIDE SEQUENCE</scope>
    <source>
        <strain evidence="6">CHK169-11906</strain>
    </source>
</reference>
<dbReference type="GO" id="GO:0006412">
    <property type="term" value="P:translation"/>
    <property type="evidence" value="ECO:0007669"/>
    <property type="project" value="UniProtKB-KW"/>
</dbReference>
<dbReference type="CDD" id="cd00002">
    <property type="entry name" value="YbaK_deacylase"/>
    <property type="match status" value="1"/>
</dbReference>
<gene>
    <name evidence="6" type="primary">ybaK</name>
    <name evidence="6" type="ORF">H9779_02950</name>
</gene>
<evidence type="ECO:0000313" key="6">
    <source>
        <dbReference type="EMBL" id="HJA98544.1"/>
    </source>
</evidence>
<evidence type="ECO:0000256" key="3">
    <source>
        <dbReference type="ARBA" id="ARBA00023239"/>
    </source>
</evidence>
<evidence type="ECO:0000256" key="2">
    <source>
        <dbReference type="ARBA" id="ARBA00022917"/>
    </source>
</evidence>
<feature type="domain" description="YbaK/aminoacyl-tRNA synthetase-associated" evidence="5">
    <location>
        <begin position="39"/>
        <end position="152"/>
    </location>
</feature>
<dbReference type="PIRSF" id="PIRSF006181">
    <property type="entry name" value="EbsC_YbaK"/>
    <property type="match status" value="1"/>
</dbReference>
<dbReference type="PANTHER" id="PTHR30411">
    <property type="entry name" value="CYTOPLASMIC PROTEIN"/>
    <property type="match status" value="1"/>
</dbReference>
<sequence length="172" mass="19150">MQHRLNKIEKTNAARLLDRAKIAYELIPYVVDETHLGATHVAEQLGEEIACVFKTLVLKGDRTGYFVCVVPGNHEVDLKRTARVSGNKKVDLIPMRDLLAVTGYIRGGCSPIGMKKSFPTYFHESVTSCPFIYISAGVRGLQIKVSPEELIRYLRAEVADLSDPAEESSEEK</sequence>
<dbReference type="Pfam" id="PF04073">
    <property type="entry name" value="tRNA_edit"/>
    <property type="match status" value="1"/>
</dbReference>
<evidence type="ECO:0000256" key="4">
    <source>
        <dbReference type="PIRNR" id="PIRNR006181"/>
    </source>
</evidence>
<dbReference type="Gene3D" id="3.90.960.10">
    <property type="entry name" value="YbaK/aminoacyl-tRNA synthetase-associated domain"/>
    <property type="match status" value="1"/>
</dbReference>
<organism evidence="6 7">
    <name type="scientific">Candidatus Alistipes avicola</name>
    <dbReference type="NCBI Taxonomy" id="2838432"/>
    <lineage>
        <taxon>Bacteria</taxon>
        <taxon>Pseudomonadati</taxon>
        <taxon>Bacteroidota</taxon>
        <taxon>Bacteroidia</taxon>
        <taxon>Bacteroidales</taxon>
        <taxon>Rikenellaceae</taxon>
        <taxon>Alistipes</taxon>
    </lineage>
</organism>
<dbReference type="EC" id="4.2.-.-" evidence="4"/>
<evidence type="ECO:0000259" key="5">
    <source>
        <dbReference type="Pfam" id="PF04073"/>
    </source>
</evidence>